<reference evidence="3" key="2">
    <citation type="submission" date="2020-11" db="EMBL/GenBank/DDBJ databases">
        <authorList>
            <person name="McCartney M.A."/>
            <person name="Auch B."/>
            <person name="Kono T."/>
            <person name="Mallez S."/>
            <person name="Becker A."/>
            <person name="Gohl D.M."/>
            <person name="Silverstein K.A.T."/>
            <person name="Koren S."/>
            <person name="Bechman K.B."/>
            <person name="Herman A."/>
            <person name="Abrahante J.E."/>
            <person name="Garbe J."/>
        </authorList>
    </citation>
    <scope>NUCLEOTIDE SEQUENCE</scope>
    <source>
        <strain evidence="3">Duluth1</strain>
        <tissue evidence="3">Whole animal</tissue>
    </source>
</reference>
<keyword evidence="1" id="KW-0732">Signal</keyword>
<dbReference type="GO" id="GO:0004197">
    <property type="term" value="F:cysteine-type endopeptidase activity"/>
    <property type="evidence" value="ECO:0007669"/>
    <property type="project" value="InterPro"/>
</dbReference>
<dbReference type="EMBL" id="JAIWYP010000006">
    <property type="protein sequence ID" value="KAH3807268.1"/>
    <property type="molecule type" value="Genomic_DNA"/>
</dbReference>
<proteinExistence type="predicted"/>
<comment type="caution">
    <text evidence="3">The sequence shown here is derived from an EMBL/GenBank/DDBJ whole genome shotgun (WGS) entry which is preliminary data.</text>
</comment>
<dbReference type="GO" id="GO:0006508">
    <property type="term" value="P:proteolysis"/>
    <property type="evidence" value="ECO:0007669"/>
    <property type="project" value="InterPro"/>
</dbReference>
<evidence type="ECO:0000259" key="2">
    <source>
        <dbReference type="Pfam" id="PF00656"/>
    </source>
</evidence>
<organism evidence="3 4">
    <name type="scientific">Dreissena polymorpha</name>
    <name type="common">Zebra mussel</name>
    <name type="synonym">Mytilus polymorpha</name>
    <dbReference type="NCBI Taxonomy" id="45954"/>
    <lineage>
        <taxon>Eukaryota</taxon>
        <taxon>Metazoa</taxon>
        <taxon>Spiralia</taxon>
        <taxon>Lophotrochozoa</taxon>
        <taxon>Mollusca</taxon>
        <taxon>Bivalvia</taxon>
        <taxon>Autobranchia</taxon>
        <taxon>Heteroconchia</taxon>
        <taxon>Euheterodonta</taxon>
        <taxon>Imparidentia</taxon>
        <taxon>Neoheterodontei</taxon>
        <taxon>Myida</taxon>
        <taxon>Dreissenoidea</taxon>
        <taxon>Dreissenidae</taxon>
        <taxon>Dreissena</taxon>
    </lineage>
</organism>
<dbReference type="Proteomes" id="UP000828390">
    <property type="component" value="Unassembled WGS sequence"/>
</dbReference>
<dbReference type="InterPro" id="IPR011600">
    <property type="entry name" value="Pept_C14_caspase"/>
</dbReference>
<feature type="chain" id="PRO_5038536623" description="Peptidase C14 caspase domain-containing protein" evidence="1">
    <location>
        <begin position="22"/>
        <end position="605"/>
    </location>
</feature>
<evidence type="ECO:0000313" key="4">
    <source>
        <dbReference type="Proteomes" id="UP000828390"/>
    </source>
</evidence>
<dbReference type="AlphaFoldDB" id="A0A9D4G271"/>
<keyword evidence="4" id="KW-1185">Reference proteome</keyword>
<accession>A0A9D4G271</accession>
<protein>
    <recommendedName>
        <fullName evidence="2">Peptidase C14 caspase domain-containing protein</fullName>
    </recommendedName>
</protein>
<evidence type="ECO:0000256" key="1">
    <source>
        <dbReference type="SAM" id="SignalP"/>
    </source>
</evidence>
<dbReference type="Pfam" id="PF00656">
    <property type="entry name" value="Peptidase_C14"/>
    <property type="match status" value="1"/>
</dbReference>
<reference evidence="3" key="1">
    <citation type="journal article" date="2019" name="bioRxiv">
        <title>The Genome of the Zebra Mussel, Dreissena polymorpha: A Resource for Invasive Species Research.</title>
        <authorList>
            <person name="McCartney M.A."/>
            <person name="Auch B."/>
            <person name="Kono T."/>
            <person name="Mallez S."/>
            <person name="Zhang Y."/>
            <person name="Obille A."/>
            <person name="Becker A."/>
            <person name="Abrahante J.E."/>
            <person name="Garbe J."/>
            <person name="Badalamenti J.P."/>
            <person name="Herman A."/>
            <person name="Mangelson H."/>
            <person name="Liachko I."/>
            <person name="Sullivan S."/>
            <person name="Sone E.D."/>
            <person name="Koren S."/>
            <person name="Silverstein K.A.T."/>
            <person name="Beckman K.B."/>
            <person name="Gohl D.M."/>
        </authorList>
    </citation>
    <scope>NUCLEOTIDE SEQUENCE</scope>
    <source>
        <strain evidence="3">Duluth1</strain>
        <tissue evidence="3">Whole animal</tissue>
    </source>
</reference>
<feature type="domain" description="Peptidase C14 caspase" evidence="2">
    <location>
        <begin position="207"/>
        <end position="339"/>
    </location>
</feature>
<name>A0A9D4G271_DREPO</name>
<feature type="signal peptide" evidence="1">
    <location>
        <begin position="1"/>
        <end position="21"/>
    </location>
</feature>
<evidence type="ECO:0000313" key="3">
    <source>
        <dbReference type="EMBL" id="KAH3807268.1"/>
    </source>
</evidence>
<sequence length="605" mass="68933">MTVKGYSTCVLVIVLAELVTGLEPNPKGNEELRNWSVKQIDDAKQVWVWTAHEVAFDVAQIAVDCIHSVQYDCKNPITSDNVLSKLKDIVRLHSVPTWDALDNDRCDICLVNTRVNDVPDGHDLDAPSICSNRIRTCCSCLRNTYINPIQCHTCGHTIKSFINSHCGAVLVAGFDNDRGASNVFKSDIRKFKVVITSKIFPAMCLEDENVIVVPEEANMHSMVKTIYSAIDHMSEKDIRTLLFVYSGHNGIYGLRVGEQEYFTMDMLSKKLNAWKRKTSSFEKLIAIFDCCEPEALELNKSLKVVQLNATGLGDEAYATRNHGSHFLQCIIQAFTANATGGRCQHQNCQCISNVYGEFITLDKLLNCIDEHRRNGHLGGIIPTENVQNINIKNEILAYNYNLEVVLRFTLEWPIMFETNKAFVSPSMFDKFDELKRQLTEDVIKGAFGKNNISSEIRSMFGSIMRIEIDTGPKIKHTKEIDTVEMLLLEWSSMRNLRCTFRRPSDIERMKPAGHFLQDGQCVKAIHQQCKIEKPFSEIDLGEYIKWLQLCERRDNSKLLNEYIHIIMILQRKRLLRNERLGISFVDLPKGFTCAYMEIVPESSHS</sequence>
<gene>
    <name evidence="3" type="ORF">DPMN_135603</name>
</gene>